<dbReference type="Pfam" id="PF12796">
    <property type="entry name" value="Ank_2"/>
    <property type="match status" value="2"/>
</dbReference>
<dbReference type="PANTHER" id="PTHR24126">
    <property type="entry name" value="ANKYRIN REPEAT, PH AND SEC7 DOMAIN CONTAINING PROTEIN SECG-RELATED"/>
    <property type="match status" value="1"/>
</dbReference>
<dbReference type="SUPFAM" id="SSF52540">
    <property type="entry name" value="P-loop containing nucleoside triphosphate hydrolases"/>
    <property type="match status" value="1"/>
</dbReference>
<evidence type="ECO:0000256" key="1">
    <source>
        <dbReference type="ARBA" id="ARBA00022737"/>
    </source>
</evidence>
<evidence type="ECO:0000313" key="6">
    <source>
        <dbReference type="Proteomes" id="UP001186944"/>
    </source>
</evidence>
<dbReference type="SMART" id="SM00248">
    <property type="entry name" value="ANK"/>
    <property type="match status" value="7"/>
</dbReference>
<keyword evidence="2 3" id="KW-0040">ANK repeat</keyword>
<organism evidence="5 6">
    <name type="scientific">Pinctada imbricata</name>
    <name type="common">Atlantic pearl-oyster</name>
    <name type="synonym">Pinctada martensii</name>
    <dbReference type="NCBI Taxonomy" id="66713"/>
    <lineage>
        <taxon>Eukaryota</taxon>
        <taxon>Metazoa</taxon>
        <taxon>Spiralia</taxon>
        <taxon>Lophotrochozoa</taxon>
        <taxon>Mollusca</taxon>
        <taxon>Bivalvia</taxon>
        <taxon>Autobranchia</taxon>
        <taxon>Pteriomorphia</taxon>
        <taxon>Pterioida</taxon>
        <taxon>Pterioidea</taxon>
        <taxon>Pteriidae</taxon>
        <taxon>Pinctada</taxon>
    </lineage>
</organism>
<feature type="repeat" description="ANK" evidence="3">
    <location>
        <begin position="516"/>
        <end position="548"/>
    </location>
</feature>
<proteinExistence type="predicted"/>
<feature type="repeat" description="ANK" evidence="3">
    <location>
        <begin position="627"/>
        <end position="659"/>
    </location>
</feature>
<dbReference type="InterPro" id="IPR002110">
    <property type="entry name" value="Ankyrin_rpt"/>
</dbReference>
<sequence length="757" mass="85318">MLWQWYRIVLDHTKKDFLLIRQFLSKAFLDYGDVSLAKEISSQQQGTIQSIILSWIKADETFYETEACRISLKRLESEGNVTIVGAPGDGKTAIGIHLALEYYQRGYKIYNAHSVHDIMKSHKNSCPQIFLIDDPIGVHVMDDEKVRAWVSYNTEIQAFIQNGGTKLIATVRKNIMNTCQQQINKTILVKNQVDLTMVHCSTREKEGILLQQAGGKINKDDVKHMIEPKYYPAFPLLCHFIVNGSKHISNYSARQQPTSVIYNFIDELTNTHRFHYCALVIVAMHDGKFDQQILDDLEDRRKLCKIIELCGLDCSPSSLFNLGKSFDEMLGIYLTEAKLGVEFLHDRIYSAVVYHFGSRHLNFLWKNCSSVFIRDMIRSENASLSGDWSNEDESNLVVRVKEQNYESFAKRITDDLKNGNVVDVFLNPSLQDERFQIVLADQLLELPISELKNLLCLIPHNTFKEKSTRQGKTSLDFGVLTSSPFHWICKLGLHKLFTAVLGKMPDREIFVRNIPGHTGPLHFAAGFGHLEIVKSLVELGVDVNSRSKLECDDNSVGAYYPSFTPIFYAVRQNHLEVADFLLKSGANPDLVRDHGASPMLLAADKGHHRMIKILLDYSADPNICCSHGTSPLFIASQEGHKDAVRVLMEGGAIIDYQNIQKKGLAPLHIAVKNGHYNTSKTLLDKGADPNLPDSEGNTPLHFAVSNGKGDIAKLLLVYGGDPNLPNKRNETPKYLSSERIGLNDSFSAEDSTILYKR</sequence>
<dbReference type="PANTHER" id="PTHR24126:SF14">
    <property type="entry name" value="ANK_REP_REGION DOMAIN-CONTAINING PROTEIN"/>
    <property type="match status" value="1"/>
</dbReference>
<reference evidence="5" key="1">
    <citation type="submission" date="2019-08" db="EMBL/GenBank/DDBJ databases">
        <title>The improved chromosome-level genome for the pearl oyster Pinctada fucata martensii using PacBio sequencing and Hi-C.</title>
        <authorList>
            <person name="Zheng Z."/>
        </authorList>
    </citation>
    <scope>NUCLEOTIDE SEQUENCE</scope>
    <source>
        <strain evidence="5">ZZ-2019</strain>
        <tissue evidence="5">Adductor muscle</tissue>
    </source>
</reference>
<feature type="repeat" description="ANK" evidence="3">
    <location>
        <begin position="695"/>
        <end position="727"/>
    </location>
</feature>
<dbReference type="Pfam" id="PF20720">
    <property type="entry name" value="nSTAND3"/>
    <property type="match status" value="1"/>
</dbReference>
<dbReference type="InterPro" id="IPR027417">
    <property type="entry name" value="P-loop_NTPase"/>
</dbReference>
<keyword evidence="6" id="KW-1185">Reference proteome</keyword>
<feature type="repeat" description="ANK" evidence="3">
    <location>
        <begin position="662"/>
        <end position="694"/>
    </location>
</feature>
<dbReference type="InterPro" id="IPR049050">
    <property type="entry name" value="nSTAND3"/>
</dbReference>
<accession>A0AA88XKK5</accession>
<protein>
    <recommendedName>
        <fullName evidence="4">Novel STAND NTPase 3 domain-containing protein</fullName>
    </recommendedName>
</protein>
<keyword evidence="1" id="KW-0677">Repeat</keyword>
<evidence type="ECO:0000259" key="4">
    <source>
        <dbReference type="Pfam" id="PF20720"/>
    </source>
</evidence>
<dbReference type="Pfam" id="PF00023">
    <property type="entry name" value="Ank"/>
    <property type="match status" value="1"/>
</dbReference>
<dbReference type="InterPro" id="IPR036770">
    <property type="entry name" value="Ankyrin_rpt-contain_sf"/>
</dbReference>
<name>A0AA88XKK5_PINIB</name>
<dbReference type="PROSITE" id="PS50297">
    <property type="entry name" value="ANK_REP_REGION"/>
    <property type="match status" value="6"/>
</dbReference>
<feature type="domain" description="Novel STAND NTPase 3" evidence="4">
    <location>
        <begin position="62"/>
        <end position="211"/>
    </location>
</feature>
<comment type="caution">
    <text evidence="5">The sequence shown here is derived from an EMBL/GenBank/DDBJ whole genome shotgun (WGS) entry which is preliminary data.</text>
</comment>
<evidence type="ECO:0000313" key="5">
    <source>
        <dbReference type="EMBL" id="KAK3086035.1"/>
    </source>
</evidence>
<dbReference type="EMBL" id="VSWD01000012">
    <property type="protein sequence ID" value="KAK3086035.1"/>
    <property type="molecule type" value="Genomic_DNA"/>
</dbReference>
<evidence type="ECO:0000256" key="2">
    <source>
        <dbReference type="ARBA" id="ARBA00023043"/>
    </source>
</evidence>
<dbReference type="Gene3D" id="1.25.40.20">
    <property type="entry name" value="Ankyrin repeat-containing domain"/>
    <property type="match status" value="3"/>
</dbReference>
<evidence type="ECO:0000256" key="3">
    <source>
        <dbReference type="PROSITE-ProRule" id="PRU00023"/>
    </source>
</evidence>
<dbReference type="SUPFAM" id="SSF48403">
    <property type="entry name" value="Ankyrin repeat"/>
    <property type="match status" value="1"/>
</dbReference>
<gene>
    <name evidence="5" type="ORF">FSP39_012422</name>
</gene>
<dbReference type="PROSITE" id="PS50088">
    <property type="entry name" value="ANK_REPEAT"/>
    <property type="match status" value="6"/>
</dbReference>
<feature type="repeat" description="ANK" evidence="3">
    <location>
        <begin position="594"/>
        <end position="626"/>
    </location>
</feature>
<feature type="repeat" description="ANK" evidence="3">
    <location>
        <begin position="561"/>
        <end position="593"/>
    </location>
</feature>
<dbReference type="Proteomes" id="UP001186944">
    <property type="component" value="Unassembled WGS sequence"/>
</dbReference>
<dbReference type="AlphaFoldDB" id="A0AA88XKK5"/>